<keyword evidence="1" id="KW-0175">Coiled coil</keyword>
<proteinExistence type="predicted"/>
<evidence type="ECO:0000256" key="1">
    <source>
        <dbReference type="SAM" id="Coils"/>
    </source>
</evidence>
<evidence type="ECO:0000313" key="3">
    <source>
        <dbReference type="Proteomes" id="UP001143349"/>
    </source>
</evidence>
<reference evidence="2" key="2">
    <citation type="submission" date="2023-01" db="EMBL/GenBank/DDBJ databases">
        <authorList>
            <person name="Sun Q."/>
            <person name="Evtushenko L."/>
        </authorList>
    </citation>
    <scope>NUCLEOTIDE SEQUENCE</scope>
    <source>
        <strain evidence="2">VKM B-2222</strain>
    </source>
</reference>
<reference evidence="2" key="1">
    <citation type="journal article" date="2014" name="Int. J. Syst. Evol. Microbiol.">
        <title>Complete genome sequence of Corynebacterium casei LMG S-19264T (=DSM 44701T), isolated from a smear-ripened cheese.</title>
        <authorList>
            <consortium name="US DOE Joint Genome Institute (JGI-PGF)"/>
            <person name="Walter F."/>
            <person name="Albersmeier A."/>
            <person name="Kalinowski J."/>
            <person name="Ruckert C."/>
        </authorList>
    </citation>
    <scope>NUCLEOTIDE SEQUENCE</scope>
    <source>
        <strain evidence="2">VKM B-2222</strain>
    </source>
</reference>
<gene>
    <name evidence="2" type="ORF">GCM10017635_38370</name>
</gene>
<keyword evidence="3" id="KW-1185">Reference proteome</keyword>
<dbReference type="AlphaFoldDB" id="A0AAD3RVY1"/>
<dbReference type="EMBL" id="BSFH01000099">
    <property type="protein sequence ID" value="GLK66360.1"/>
    <property type="molecule type" value="Genomic_DNA"/>
</dbReference>
<name>A0AAD3RVY1_9RHOB</name>
<accession>A0AAD3RVY1</accession>
<evidence type="ECO:0000313" key="2">
    <source>
        <dbReference type="EMBL" id="GLK66360.1"/>
    </source>
</evidence>
<comment type="caution">
    <text evidence="2">The sequence shown here is derived from an EMBL/GenBank/DDBJ whole genome shotgun (WGS) entry which is preliminary data.</text>
</comment>
<dbReference type="Proteomes" id="UP001143349">
    <property type="component" value="Unassembled WGS sequence"/>
</dbReference>
<feature type="coiled-coil region" evidence="1">
    <location>
        <begin position="26"/>
        <end position="53"/>
    </location>
</feature>
<sequence>MRRQKALLAGLERIARLKADLEMQRLAVLRTHVGAAERRVAQLKAELDTIYRTDTSFTLAGARLANALAGECCRALLTAEQELAGMLPGYELARQAAAREFGRAEAVRALQQRLASKPRADQGSAQP</sequence>
<organism evidence="2 3">
    <name type="scientific">Paracoccus kondratievae</name>
    <dbReference type="NCBI Taxonomy" id="135740"/>
    <lineage>
        <taxon>Bacteria</taxon>
        <taxon>Pseudomonadati</taxon>
        <taxon>Pseudomonadota</taxon>
        <taxon>Alphaproteobacteria</taxon>
        <taxon>Rhodobacterales</taxon>
        <taxon>Paracoccaceae</taxon>
        <taxon>Paracoccus</taxon>
    </lineage>
</organism>
<dbReference type="RefSeq" id="WP_010400813.1">
    <property type="nucleotide sequence ID" value="NZ_BSFH01000099.1"/>
</dbReference>
<protein>
    <submittedName>
        <fullName evidence="2">Uncharacterized protein</fullName>
    </submittedName>
</protein>